<organism evidence="3 4">
    <name type="scientific">Effrenium voratum</name>
    <dbReference type="NCBI Taxonomy" id="2562239"/>
    <lineage>
        <taxon>Eukaryota</taxon>
        <taxon>Sar</taxon>
        <taxon>Alveolata</taxon>
        <taxon>Dinophyceae</taxon>
        <taxon>Suessiales</taxon>
        <taxon>Symbiodiniaceae</taxon>
        <taxon>Effrenium</taxon>
    </lineage>
</organism>
<feature type="region of interest" description="Disordered" evidence="1">
    <location>
        <begin position="438"/>
        <end position="464"/>
    </location>
</feature>
<sequence length="464" mass="49990">MVRMQSCYGNEFTPIFHSDLGSDQSEKGSDESGSQEGDDIQEGDSVADESEQEDLDGAFADAKDRWKIDAETLKGFYLHSPTGQLFSWDQARGVLYEYIRGSGECRPIWAAGAPHLSSEIWTVLPLPPTDPASLQTSTSSSRVLCILHLSRARAAIRAAAASADFCERLRLNSRALDALLSLPPPGQAYVLRTFCAPHQDPSGALRRQVEKLQSMGTQAPYASAVEEATLRVPASGAILGRCVPEIAALCWNETDPVAAAHCRIAHVDGVYSVCDLGADEDGTLFDGRRLGSEWCPLKDGCDIDIGPIRMHVELKPVTADGTEDLTRVGAPDSEAKQVPQRGSWRAVKRGAAEPFDSVKRPRPTTPAPPKSEAPICVAIGSAALGNATEAGRTSRAGRKEIVDVPDSPPLSPMRFTLNEPVDDLLQLQRRRAHCPSLGGAGRAFWAVPRDPSPEPSPDWVPKTP</sequence>
<dbReference type="Gene3D" id="2.60.200.20">
    <property type="match status" value="1"/>
</dbReference>
<proteinExistence type="predicted"/>
<dbReference type="AlphaFoldDB" id="A0AA36JD84"/>
<evidence type="ECO:0000313" key="4">
    <source>
        <dbReference type="Proteomes" id="UP001178507"/>
    </source>
</evidence>
<feature type="compositionally biased region" description="Acidic residues" evidence="1">
    <location>
        <begin position="36"/>
        <end position="53"/>
    </location>
</feature>
<dbReference type="SUPFAM" id="SSF49879">
    <property type="entry name" value="SMAD/FHA domain"/>
    <property type="match status" value="1"/>
</dbReference>
<feature type="domain" description="FHA" evidence="2">
    <location>
        <begin position="237"/>
        <end position="290"/>
    </location>
</feature>
<dbReference type="CDD" id="cd00060">
    <property type="entry name" value="FHA"/>
    <property type="match status" value="1"/>
</dbReference>
<dbReference type="Proteomes" id="UP001178507">
    <property type="component" value="Unassembled WGS sequence"/>
</dbReference>
<feature type="region of interest" description="Disordered" evidence="1">
    <location>
        <begin position="331"/>
        <end position="374"/>
    </location>
</feature>
<keyword evidence="4" id="KW-1185">Reference proteome</keyword>
<reference evidence="3" key="1">
    <citation type="submission" date="2023-08" db="EMBL/GenBank/DDBJ databases">
        <authorList>
            <person name="Chen Y."/>
            <person name="Shah S."/>
            <person name="Dougan E. K."/>
            <person name="Thang M."/>
            <person name="Chan C."/>
        </authorList>
    </citation>
    <scope>NUCLEOTIDE SEQUENCE</scope>
</reference>
<dbReference type="PROSITE" id="PS50006">
    <property type="entry name" value="FHA_DOMAIN"/>
    <property type="match status" value="1"/>
</dbReference>
<feature type="region of interest" description="Disordered" evidence="1">
    <location>
        <begin position="387"/>
        <end position="411"/>
    </location>
</feature>
<name>A0AA36JD84_9DINO</name>
<comment type="caution">
    <text evidence="3">The sequence shown here is derived from an EMBL/GenBank/DDBJ whole genome shotgun (WGS) entry which is preliminary data.</text>
</comment>
<dbReference type="EMBL" id="CAUJNA010003498">
    <property type="protein sequence ID" value="CAJ1403482.1"/>
    <property type="molecule type" value="Genomic_DNA"/>
</dbReference>
<protein>
    <recommendedName>
        <fullName evidence="2">FHA domain-containing protein</fullName>
    </recommendedName>
</protein>
<evidence type="ECO:0000259" key="2">
    <source>
        <dbReference type="PROSITE" id="PS50006"/>
    </source>
</evidence>
<accession>A0AA36JD84</accession>
<gene>
    <name evidence="3" type="ORF">EVOR1521_LOCUS26151</name>
</gene>
<evidence type="ECO:0000313" key="3">
    <source>
        <dbReference type="EMBL" id="CAJ1403482.1"/>
    </source>
</evidence>
<dbReference type="InterPro" id="IPR008984">
    <property type="entry name" value="SMAD_FHA_dom_sf"/>
</dbReference>
<evidence type="ECO:0000256" key="1">
    <source>
        <dbReference type="SAM" id="MobiDB-lite"/>
    </source>
</evidence>
<dbReference type="InterPro" id="IPR000253">
    <property type="entry name" value="FHA_dom"/>
</dbReference>
<feature type="compositionally biased region" description="Pro residues" evidence="1">
    <location>
        <begin position="453"/>
        <end position="464"/>
    </location>
</feature>
<feature type="region of interest" description="Disordered" evidence="1">
    <location>
        <begin position="1"/>
        <end position="53"/>
    </location>
</feature>